<evidence type="ECO:0000313" key="2">
    <source>
        <dbReference type="EMBL" id="USQ85989.1"/>
    </source>
</evidence>
<evidence type="ECO:0000256" key="1">
    <source>
        <dbReference type="SAM" id="Phobius"/>
    </source>
</evidence>
<dbReference type="Proteomes" id="UP001056374">
    <property type="component" value="Chromosome"/>
</dbReference>
<feature type="transmembrane region" description="Helical" evidence="1">
    <location>
        <begin position="56"/>
        <end position="79"/>
    </location>
</feature>
<protein>
    <submittedName>
        <fullName evidence="2">DUF308 domain-containing protein</fullName>
    </submittedName>
</protein>
<feature type="transmembrane region" description="Helical" evidence="1">
    <location>
        <begin position="91"/>
        <end position="113"/>
    </location>
</feature>
<dbReference type="InterPro" id="IPR005325">
    <property type="entry name" value="DUF308_memb"/>
</dbReference>
<accession>A0ABY4ZAD8</accession>
<keyword evidence="1" id="KW-0472">Membrane</keyword>
<reference evidence="2" key="1">
    <citation type="submission" date="2022-06" db="EMBL/GenBank/DDBJ databases">
        <title>Complete genome sequence of soil microorganisms Streptomyces sp. Qhu-M197 isolated from Alpine meadows habitats on the Tibetan Plateau.</title>
        <authorList>
            <person name="Zhang B."/>
            <person name="Xiang X."/>
            <person name="Fan J."/>
        </authorList>
    </citation>
    <scope>NUCLEOTIDE SEQUENCE</scope>
    <source>
        <strain evidence="2">Qhu-M197</strain>
    </source>
</reference>
<dbReference type="Pfam" id="PF03729">
    <property type="entry name" value="DUF308"/>
    <property type="match status" value="1"/>
</dbReference>
<evidence type="ECO:0000313" key="3">
    <source>
        <dbReference type="Proteomes" id="UP001056374"/>
    </source>
</evidence>
<dbReference type="EMBL" id="CP099468">
    <property type="protein sequence ID" value="USQ85989.1"/>
    <property type="molecule type" value="Genomic_DNA"/>
</dbReference>
<keyword evidence="1" id="KW-0812">Transmembrane</keyword>
<keyword evidence="3" id="KW-1185">Reference proteome</keyword>
<feature type="transmembrane region" description="Helical" evidence="1">
    <location>
        <begin position="125"/>
        <end position="145"/>
    </location>
</feature>
<name>A0ABY4ZAD8_9ACTN</name>
<organism evidence="2 3">
    <name type="scientific">Streptomyces phaeoluteigriseus</name>
    <dbReference type="NCBI Taxonomy" id="114686"/>
    <lineage>
        <taxon>Bacteria</taxon>
        <taxon>Bacillati</taxon>
        <taxon>Actinomycetota</taxon>
        <taxon>Actinomycetes</taxon>
        <taxon>Kitasatosporales</taxon>
        <taxon>Streptomycetaceae</taxon>
        <taxon>Streptomyces</taxon>
        <taxon>Streptomyces aurantiacus group</taxon>
    </lineage>
</organism>
<sequence length="160" mass="16380">MTALALLFGLFALVDGLTLLVSALRQKVGPGRCPAYAVEGASGITAGLISFGWPGITVPAMGVLVGAWAVTTGIAELWATGQSRHARRHEAVLLPASLLTGSASVTTGVLLLARSDATPIPLSRVTGACALIVGAMAAFTAWRLYGTTVSRTASRRPRPA</sequence>
<keyword evidence="1" id="KW-1133">Transmembrane helix</keyword>
<proteinExistence type="predicted"/>
<gene>
    <name evidence="2" type="ORF">NFX46_21055</name>
</gene>